<name>A0A0E9SSC9_ANGAN</name>
<organism evidence="1">
    <name type="scientific">Anguilla anguilla</name>
    <name type="common">European freshwater eel</name>
    <name type="synonym">Muraena anguilla</name>
    <dbReference type="NCBI Taxonomy" id="7936"/>
    <lineage>
        <taxon>Eukaryota</taxon>
        <taxon>Metazoa</taxon>
        <taxon>Chordata</taxon>
        <taxon>Craniata</taxon>
        <taxon>Vertebrata</taxon>
        <taxon>Euteleostomi</taxon>
        <taxon>Actinopterygii</taxon>
        <taxon>Neopterygii</taxon>
        <taxon>Teleostei</taxon>
        <taxon>Anguilliformes</taxon>
        <taxon>Anguillidae</taxon>
        <taxon>Anguilla</taxon>
    </lineage>
</organism>
<evidence type="ECO:0000313" key="1">
    <source>
        <dbReference type="EMBL" id="JAH43570.1"/>
    </source>
</evidence>
<accession>A0A0E9SSC9</accession>
<sequence>MASRSNQNMTGFLKKLGIQYIRLLVWGMLPDCTINNSETSLSLSLSLCHSLILSL</sequence>
<reference evidence="1" key="1">
    <citation type="submission" date="2014-11" db="EMBL/GenBank/DDBJ databases">
        <authorList>
            <person name="Amaro Gonzalez C."/>
        </authorList>
    </citation>
    <scope>NUCLEOTIDE SEQUENCE</scope>
</reference>
<proteinExistence type="predicted"/>
<dbReference type="AlphaFoldDB" id="A0A0E9SSC9"/>
<protein>
    <submittedName>
        <fullName evidence="1">Uncharacterized protein</fullName>
    </submittedName>
</protein>
<reference evidence="1" key="2">
    <citation type="journal article" date="2015" name="Fish Shellfish Immunol.">
        <title>Early steps in the European eel (Anguilla anguilla)-Vibrio vulnificus interaction in the gills: Role of the RtxA13 toxin.</title>
        <authorList>
            <person name="Callol A."/>
            <person name="Pajuelo D."/>
            <person name="Ebbesson L."/>
            <person name="Teles M."/>
            <person name="MacKenzie S."/>
            <person name="Amaro C."/>
        </authorList>
    </citation>
    <scope>NUCLEOTIDE SEQUENCE</scope>
</reference>
<dbReference type="EMBL" id="GBXM01065007">
    <property type="protein sequence ID" value="JAH43570.1"/>
    <property type="molecule type" value="Transcribed_RNA"/>
</dbReference>